<keyword evidence="2" id="KW-0812">Transmembrane</keyword>
<feature type="domain" description="Glycosyltransferase 2-like" evidence="3">
    <location>
        <begin position="9"/>
        <end position="111"/>
    </location>
</feature>
<dbReference type="InterPro" id="IPR029044">
    <property type="entry name" value="Nucleotide-diphossugar_trans"/>
</dbReference>
<keyword evidence="2" id="KW-1133">Transmembrane helix</keyword>
<dbReference type="Gene3D" id="3.90.550.10">
    <property type="entry name" value="Spore Coat Polysaccharide Biosynthesis Protein SpsA, Chain A"/>
    <property type="match status" value="1"/>
</dbReference>
<evidence type="ECO:0000256" key="2">
    <source>
        <dbReference type="SAM" id="Phobius"/>
    </source>
</evidence>
<evidence type="ECO:0000256" key="1">
    <source>
        <dbReference type="ARBA" id="ARBA00038494"/>
    </source>
</evidence>
<dbReference type="PANTHER" id="PTHR43630:SF2">
    <property type="entry name" value="GLYCOSYLTRANSFERASE"/>
    <property type="match status" value="1"/>
</dbReference>
<dbReference type="Pfam" id="PF00535">
    <property type="entry name" value="Glycos_transf_2"/>
    <property type="match status" value="1"/>
</dbReference>
<dbReference type="CDD" id="cd02511">
    <property type="entry name" value="Beta4Glucosyltransferase"/>
    <property type="match status" value="1"/>
</dbReference>
<evidence type="ECO:0000313" key="5">
    <source>
        <dbReference type="Proteomes" id="UP000541352"/>
    </source>
</evidence>
<keyword evidence="2" id="KW-0472">Membrane</keyword>
<dbReference type="PANTHER" id="PTHR43630">
    <property type="entry name" value="POLY-BETA-1,6-N-ACETYL-D-GLUCOSAMINE SYNTHASE"/>
    <property type="match status" value="1"/>
</dbReference>
<dbReference type="EMBL" id="JACIBY010000001">
    <property type="protein sequence ID" value="MBB3836410.1"/>
    <property type="molecule type" value="Genomic_DNA"/>
</dbReference>
<keyword evidence="5" id="KW-1185">Reference proteome</keyword>
<reference evidence="4 5" key="1">
    <citation type="submission" date="2020-08" db="EMBL/GenBank/DDBJ databases">
        <title>Genomic Encyclopedia of Type Strains, Phase IV (KMG-IV): sequencing the most valuable type-strain genomes for metagenomic binning, comparative biology and taxonomic classification.</title>
        <authorList>
            <person name="Goeker M."/>
        </authorList>
    </citation>
    <scope>NUCLEOTIDE SEQUENCE [LARGE SCALE GENOMIC DNA]</scope>
    <source>
        <strain evidence="4 5">DSM 17976</strain>
    </source>
</reference>
<comment type="similarity">
    <text evidence="1">Belongs to the glycosyltransferase 2 family. WaaE/KdtX subfamily.</text>
</comment>
<evidence type="ECO:0000313" key="4">
    <source>
        <dbReference type="EMBL" id="MBB3836410.1"/>
    </source>
</evidence>
<gene>
    <name evidence="4" type="ORF">FHS57_000392</name>
</gene>
<comment type="caution">
    <text evidence="4">The sequence shown here is derived from an EMBL/GenBank/DDBJ whole genome shotgun (WGS) entry which is preliminary data.</text>
</comment>
<evidence type="ECO:0000259" key="3">
    <source>
        <dbReference type="Pfam" id="PF00535"/>
    </source>
</evidence>
<dbReference type="RefSeq" id="WP_183971167.1">
    <property type="nucleotide sequence ID" value="NZ_JACIBY010000001.1"/>
</dbReference>
<sequence>MTQDILDLTIVIPTKNEEKNIQLCLNAIGRNFAKEIVLIDSGSTDNTLNISRKSNVTILHFEWDGKFPKKRNWFLFNHPPKTKWVLFLDADEFLTEKFKFEVRNKLKTSSHVGYWLYYTVYFLGKPLKGGYPLKKLALFQVGKGYYEKINETYWSHLDMEVHEHPIIDGSIGKITSKISHNDVKNLSHYINKHNEYSDWESKRYIHYLYNPHLKSKWTFFQKIKYSILGKSYVGIIYFFGSFILMRGFLDGKTGLLFSLMKLSYYTQIYCKIKELNEK</sequence>
<protein>
    <submittedName>
        <fullName evidence="4">Glycosyltransferase involved in cell wall biosynthesis</fullName>
    </submittedName>
</protein>
<keyword evidence="4" id="KW-0808">Transferase</keyword>
<feature type="transmembrane region" description="Helical" evidence="2">
    <location>
        <begin position="231"/>
        <end position="249"/>
    </location>
</feature>
<name>A0A7W5ZH06_9BACT</name>
<dbReference type="GO" id="GO:0016740">
    <property type="term" value="F:transferase activity"/>
    <property type="evidence" value="ECO:0007669"/>
    <property type="project" value="UniProtKB-KW"/>
</dbReference>
<organism evidence="4 5">
    <name type="scientific">Runella defluvii</name>
    <dbReference type="NCBI Taxonomy" id="370973"/>
    <lineage>
        <taxon>Bacteria</taxon>
        <taxon>Pseudomonadati</taxon>
        <taxon>Bacteroidota</taxon>
        <taxon>Cytophagia</taxon>
        <taxon>Cytophagales</taxon>
        <taxon>Spirosomataceae</taxon>
        <taxon>Runella</taxon>
    </lineage>
</organism>
<dbReference type="Proteomes" id="UP000541352">
    <property type="component" value="Unassembled WGS sequence"/>
</dbReference>
<proteinExistence type="inferred from homology"/>
<dbReference type="AlphaFoldDB" id="A0A7W5ZH06"/>
<accession>A0A7W5ZH06</accession>
<dbReference type="SUPFAM" id="SSF53448">
    <property type="entry name" value="Nucleotide-diphospho-sugar transferases"/>
    <property type="match status" value="1"/>
</dbReference>
<dbReference type="InterPro" id="IPR001173">
    <property type="entry name" value="Glyco_trans_2-like"/>
</dbReference>